<dbReference type="Pfam" id="PF09489">
    <property type="entry name" value="CbtB"/>
    <property type="match status" value="1"/>
</dbReference>
<dbReference type="AlphaFoldDB" id="A0A6J4JD77"/>
<dbReference type="InterPro" id="IPR012667">
    <property type="entry name" value="CbtB_put"/>
</dbReference>
<name>A0A6J4JD77_9ACTN</name>
<gene>
    <name evidence="1" type="ORF">AVDCRST_MAG10-3479</name>
</gene>
<dbReference type="EMBL" id="CADCTB010000212">
    <property type="protein sequence ID" value="CAA9274982.1"/>
    <property type="molecule type" value="Genomic_DNA"/>
</dbReference>
<accession>A0A6J4JD77</accession>
<sequence length="42" mass="4480">MAMALATVYALTMENGATLQAGATVLHELFHDGRHMLGVPCH</sequence>
<reference evidence="1" key="1">
    <citation type="submission" date="2020-02" db="EMBL/GenBank/DDBJ databases">
        <authorList>
            <person name="Meier V. D."/>
        </authorList>
    </citation>
    <scope>NUCLEOTIDE SEQUENCE</scope>
    <source>
        <strain evidence="1">AVDCRST_MAG10</strain>
    </source>
</reference>
<organism evidence="1">
    <name type="scientific">uncultured Acidimicrobiales bacterium</name>
    <dbReference type="NCBI Taxonomy" id="310071"/>
    <lineage>
        <taxon>Bacteria</taxon>
        <taxon>Bacillati</taxon>
        <taxon>Actinomycetota</taxon>
        <taxon>Acidimicrobiia</taxon>
        <taxon>Acidimicrobiales</taxon>
        <taxon>environmental samples</taxon>
    </lineage>
</organism>
<protein>
    <submittedName>
        <fullName evidence="1">Uncharacterized protein</fullName>
    </submittedName>
</protein>
<evidence type="ECO:0000313" key="1">
    <source>
        <dbReference type="EMBL" id="CAA9274982.1"/>
    </source>
</evidence>
<proteinExistence type="predicted"/>